<evidence type="ECO:0000256" key="7">
    <source>
        <dbReference type="ARBA" id="ARBA00022777"/>
    </source>
</evidence>
<comment type="subcellular location">
    <subcellularLocation>
        <location evidence="1">Cell membrane</location>
    </subcellularLocation>
</comment>
<dbReference type="STRING" id="59895.A0A103Y3K5"/>
<dbReference type="GO" id="GO:0005524">
    <property type="term" value="F:ATP binding"/>
    <property type="evidence" value="ECO:0007669"/>
    <property type="project" value="UniProtKB-UniRule"/>
</dbReference>
<dbReference type="InterPro" id="IPR017441">
    <property type="entry name" value="Protein_kinase_ATP_BS"/>
</dbReference>
<dbReference type="AlphaFoldDB" id="A0A103Y3K5"/>
<dbReference type="EMBL" id="LEKV01002676">
    <property type="protein sequence ID" value="KVI01854.1"/>
    <property type="molecule type" value="Genomic_DNA"/>
</dbReference>
<dbReference type="Gramene" id="KVI01854">
    <property type="protein sequence ID" value="KVI01854"/>
    <property type="gene ID" value="Ccrd_019864"/>
</dbReference>
<keyword evidence="14" id="KW-1185">Reference proteome</keyword>
<feature type="domain" description="Protein kinase" evidence="12">
    <location>
        <begin position="364"/>
        <end position="648"/>
    </location>
</feature>
<dbReference type="FunFam" id="3.30.200.20:FF:000039">
    <property type="entry name" value="receptor-like protein kinase FERONIA"/>
    <property type="match status" value="1"/>
</dbReference>
<evidence type="ECO:0000256" key="8">
    <source>
        <dbReference type="ARBA" id="ARBA00022840"/>
    </source>
</evidence>
<organism evidence="13 14">
    <name type="scientific">Cynara cardunculus var. scolymus</name>
    <name type="common">Globe artichoke</name>
    <name type="synonym">Cynara scolymus</name>
    <dbReference type="NCBI Taxonomy" id="59895"/>
    <lineage>
        <taxon>Eukaryota</taxon>
        <taxon>Viridiplantae</taxon>
        <taxon>Streptophyta</taxon>
        <taxon>Embryophyta</taxon>
        <taxon>Tracheophyta</taxon>
        <taxon>Spermatophyta</taxon>
        <taxon>Magnoliopsida</taxon>
        <taxon>eudicotyledons</taxon>
        <taxon>Gunneridae</taxon>
        <taxon>Pentapetalae</taxon>
        <taxon>asterids</taxon>
        <taxon>campanulids</taxon>
        <taxon>Asterales</taxon>
        <taxon>Asteraceae</taxon>
        <taxon>Carduoideae</taxon>
        <taxon>Cardueae</taxon>
        <taxon>Carduinae</taxon>
        <taxon>Cynara</taxon>
    </lineage>
</organism>
<keyword evidence="6 11" id="KW-0547">Nucleotide-binding</keyword>
<evidence type="ECO:0000256" key="11">
    <source>
        <dbReference type="PROSITE-ProRule" id="PRU10141"/>
    </source>
</evidence>
<dbReference type="Gene3D" id="1.10.510.10">
    <property type="entry name" value="Transferase(Phosphotransferase) domain 1"/>
    <property type="match status" value="1"/>
</dbReference>
<keyword evidence="5" id="KW-0808">Transferase</keyword>
<dbReference type="FunFam" id="3.30.200.20:FF:000228">
    <property type="entry name" value="Serine/threonine-protein kinase BIK1"/>
    <property type="match status" value="1"/>
</dbReference>
<dbReference type="CDD" id="cd14066">
    <property type="entry name" value="STKc_IRAK"/>
    <property type="match status" value="1"/>
</dbReference>
<evidence type="ECO:0000313" key="14">
    <source>
        <dbReference type="Proteomes" id="UP000243975"/>
    </source>
</evidence>
<evidence type="ECO:0000256" key="4">
    <source>
        <dbReference type="ARBA" id="ARBA00022527"/>
    </source>
</evidence>
<evidence type="ECO:0000256" key="3">
    <source>
        <dbReference type="ARBA" id="ARBA00022475"/>
    </source>
</evidence>
<name>A0A103Y3K5_CYNCS</name>
<evidence type="ECO:0000259" key="12">
    <source>
        <dbReference type="PROSITE" id="PS50011"/>
    </source>
</evidence>
<evidence type="ECO:0000256" key="6">
    <source>
        <dbReference type="ARBA" id="ARBA00022741"/>
    </source>
</evidence>
<dbReference type="PROSITE" id="PS00107">
    <property type="entry name" value="PROTEIN_KINASE_ATP"/>
    <property type="match status" value="1"/>
</dbReference>
<comment type="catalytic activity">
    <reaction evidence="10">
        <text>L-seryl-[protein] + ATP = O-phospho-L-seryl-[protein] + ADP + H(+)</text>
        <dbReference type="Rhea" id="RHEA:17989"/>
        <dbReference type="Rhea" id="RHEA-COMP:9863"/>
        <dbReference type="Rhea" id="RHEA-COMP:11604"/>
        <dbReference type="ChEBI" id="CHEBI:15378"/>
        <dbReference type="ChEBI" id="CHEBI:29999"/>
        <dbReference type="ChEBI" id="CHEBI:30616"/>
        <dbReference type="ChEBI" id="CHEBI:83421"/>
        <dbReference type="ChEBI" id="CHEBI:456216"/>
        <dbReference type="EC" id="2.7.11.1"/>
    </reaction>
</comment>
<keyword evidence="7" id="KW-0418">Kinase</keyword>
<comment type="catalytic activity">
    <reaction evidence="9">
        <text>L-threonyl-[protein] + ATP = O-phospho-L-threonyl-[protein] + ADP + H(+)</text>
        <dbReference type="Rhea" id="RHEA:46608"/>
        <dbReference type="Rhea" id="RHEA-COMP:11060"/>
        <dbReference type="Rhea" id="RHEA-COMP:11605"/>
        <dbReference type="ChEBI" id="CHEBI:15378"/>
        <dbReference type="ChEBI" id="CHEBI:30013"/>
        <dbReference type="ChEBI" id="CHEBI:30616"/>
        <dbReference type="ChEBI" id="CHEBI:61977"/>
        <dbReference type="ChEBI" id="CHEBI:456216"/>
        <dbReference type="EC" id="2.7.11.1"/>
    </reaction>
</comment>
<keyword evidence="4" id="KW-0723">Serine/threonine-protein kinase</keyword>
<protein>
    <recommendedName>
        <fullName evidence="2">non-specific serine/threonine protein kinase</fullName>
        <ecNumber evidence="2">2.7.11.1</ecNumber>
    </recommendedName>
</protein>
<dbReference type="InterPro" id="IPR011009">
    <property type="entry name" value="Kinase-like_dom_sf"/>
</dbReference>
<evidence type="ECO:0000256" key="10">
    <source>
        <dbReference type="ARBA" id="ARBA00048679"/>
    </source>
</evidence>
<evidence type="ECO:0000256" key="5">
    <source>
        <dbReference type="ARBA" id="ARBA00022679"/>
    </source>
</evidence>
<keyword evidence="3" id="KW-1003">Cell membrane</keyword>
<dbReference type="Pfam" id="PF07714">
    <property type="entry name" value="PK_Tyr_Ser-Thr"/>
    <property type="match status" value="2"/>
</dbReference>
<evidence type="ECO:0000256" key="9">
    <source>
        <dbReference type="ARBA" id="ARBA00047899"/>
    </source>
</evidence>
<dbReference type="PROSITE" id="PS50011">
    <property type="entry name" value="PROTEIN_KINASE_DOM"/>
    <property type="match status" value="1"/>
</dbReference>
<dbReference type="InterPro" id="IPR050823">
    <property type="entry name" value="Plant_Ser_Thr_Prot_Kinase"/>
</dbReference>
<dbReference type="Proteomes" id="UP000243975">
    <property type="component" value="Unassembled WGS sequence"/>
</dbReference>
<dbReference type="SUPFAM" id="SSF56112">
    <property type="entry name" value="Protein kinase-like (PK-like)"/>
    <property type="match status" value="2"/>
</dbReference>
<evidence type="ECO:0000313" key="13">
    <source>
        <dbReference type="EMBL" id="KVI01854.1"/>
    </source>
</evidence>
<keyword evidence="8 11" id="KW-0067">ATP-binding</keyword>
<proteinExistence type="predicted"/>
<dbReference type="InterPro" id="IPR000719">
    <property type="entry name" value="Prot_kinase_dom"/>
</dbReference>
<dbReference type="PANTHER" id="PTHR45621">
    <property type="entry name" value="OS01G0588500 PROTEIN-RELATED"/>
    <property type="match status" value="1"/>
</dbReference>
<dbReference type="FunFam" id="1.10.510.10:FF:000095">
    <property type="entry name" value="protein STRUBBELIG-RECEPTOR FAMILY 8"/>
    <property type="match status" value="1"/>
</dbReference>
<dbReference type="OMA" id="QIMPDCL"/>
<dbReference type="Gene3D" id="3.30.200.20">
    <property type="entry name" value="Phosphorylase Kinase, domain 1"/>
    <property type="match status" value="2"/>
</dbReference>
<dbReference type="SMART" id="SM00220">
    <property type="entry name" value="S_TKc"/>
    <property type="match status" value="1"/>
</dbReference>
<dbReference type="InterPro" id="IPR001245">
    <property type="entry name" value="Ser-Thr/Tyr_kinase_cat_dom"/>
</dbReference>
<gene>
    <name evidence="13" type="ORF">Ccrd_019864</name>
</gene>
<keyword evidence="3" id="KW-0472">Membrane</keyword>
<dbReference type="GO" id="GO:0004674">
    <property type="term" value="F:protein serine/threonine kinase activity"/>
    <property type="evidence" value="ECO:0007669"/>
    <property type="project" value="UniProtKB-KW"/>
</dbReference>
<accession>A0A103Y3K5</accession>
<evidence type="ECO:0000256" key="2">
    <source>
        <dbReference type="ARBA" id="ARBA00012513"/>
    </source>
</evidence>
<dbReference type="EC" id="2.7.11.1" evidence="2"/>
<evidence type="ECO:0000256" key="1">
    <source>
        <dbReference type="ARBA" id="ARBA00004236"/>
    </source>
</evidence>
<sequence length="655" mass="73603">MCVLMFLHSLPCESTVSFPDTGYRSISNLNHDCCCSANNLGRITSPLDTSVSWTSKLLKLISFFGHGQAAVTWVMLLITLLNIMVYKLRQFHEISLGKDKKPVSLSLEHQCRQFLLAEMRLATNNFDQALIIGKGGFGKVYRGVIDHGATRVAIKRLDSRSTQGASEFWTEIKMLSKFRHSHLVSLIGYCDEFDEMMVVYEYVSGGNLGERLHKSQIMPDCLKAFVEIADKCLQTHPKNRPTMAEVVVGLEAALALQQIEICSPYGNQGQTNSYMKSGKITFSRMLRHMMPVKTHVKPGLGDVEPPEKKKRRHNLFLPSILSNKQVFTSKSRDTFQEFNFKWEVADSALRIFTLAGLKIATRNFNHALVVGEGAFGKVFKGWVDEESYVSSEAGSGMPIAVKKLNTDGYQGLEEWQAEVHFLGRLSHPNLVRLLGYCSEDKELLLVYEFMEKGSLENYIFKRGLGPPLSWSLQLKILIGVARGIAFLHTTENQIIFRDLKSSNILLDQDFNAKIADFGLAKHGPVNGDTHLSTMVMGTYGYAAPEYVATGHLNGKNDIYAFGVVLLEILTGLRVIDHTRLQKEQNLVEWARPMLLSKRKLKTIIDPNLGHDYLPEATFQCAALILKCTQPEPEERPSIEQVLRSLEHISGIKRKA</sequence>
<reference evidence="13 14" key="1">
    <citation type="journal article" date="2016" name="Sci. Rep.">
        <title>The genome sequence of the outbreeding globe artichoke constructed de novo incorporating a phase-aware low-pass sequencing strategy of F1 progeny.</title>
        <authorList>
            <person name="Scaglione D."/>
            <person name="Reyes-Chin-Wo S."/>
            <person name="Acquadro A."/>
            <person name="Froenicke L."/>
            <person name="Portis E."/>
            <person name="Beitel C."/>
            <person name="Tirone M."/>
            <person name="Mauro R."/>
            <person name="Lo Monaco A."/>
            <person name="Mauromicale G."/>
            <person name="Faccioli P."/>
            <person name="Cattivelli L."/>
            <person name="Rieseberg L."/>
            <person name="Michelmore R."/>
            <person name="Lanteri S."/>
        </authorList>
    </citation>
    <scope>NUCLEOTIDE SEQUENCE [LARGE SCALE GENOMIC DNA]</scope>
    <source>
        <strain evidence="13">2C</strain>
    </source>
</reference>
<comment type="caution">
    <text evidence="13">The sequence shown here is derived from an EMBL/GenBank/DDBJ whole genome shotgun (WGS) entry which is preliminary data.</text>
</comment>
<dbReference type="GO" id="GO:0005886">
    <property type="term" value="C:plasma membrane"/>
    <property type="evidence" value="ECO:0007669"/>
    <property type="project" value="UniProtKB-SubCell"/>
</dbReference>
<feature type="binding site" evidence="11">
    <location>
        <position position="403"/>
    </location>
    <ligand>
        <name>ATP</name>
        <dbReference type="ChEBI" id="CHEBI:30616"/>
    </ligand>
</feature>